<keyword evidence="1 2" id="KW-0238">DNA-binding</keyword>
<dbReference type="InterPro" id="IPR041474">
    <property type="entry name" value="NicS_C"/>
</dbReference>
<organism evidence="4 5">
    <name type="scientific">Allochromatium humboldtianum</name>
    <dbReference type="NCBI Taxonomy" id="504901"/>
    <lineage>
        <taxon>Bacteria</taxon>
        <taxon>Pseudomonadati</taxon>
        <taxon>Pseudomonadota</taxon>
        <taxon>Gammaproteobacteria</taxon>
        <taxon>Chromatiales</taxon>
        <taxon>Chromatiaceae</taxon>
        <taxon>Allochromatium</taxon>
    </lineage>
</organism>
<dbReference type="Proteomes" id="UP000592294">
    <property type="component" value="Unassembled WGS sequence"/>
</dbReference>
<dbReference type="InterPro" id="IPR050109">
    <property type="entry name" value="HTH-type_TetR-like_transc_reg"/>
</dbReference>
<dbReference type="InterPro" id="IPR009057">
    <property type="entry name" value="Homeodomain-like_sf"/>
</dbReference>
<dbReference type="Gene3D" id="1.10.357.10">
    <property type="entry name" value="Tetracycline Repressor, domain 2"/>
    <property type="match status" value="1"/>
</dbReference>
<dbReference type="PANTHER" id="PTHR30055">
    <property type="entry name" value="HTH-TYPE TRANSCRIPTIONAL REGULATOR RUTR"/>
    <property type="match status" value="1"/>
</dbReference>
<dbReference type="SUPFAM" id="SSF46689">
    <property type="entry name" value="Homeodomain-like"/>
    <property type="match status" value="1"/>
</dbReference>
<evidence type="ECO:0000313" key="4">
    <source>
        <dbReference type="EMBL" id="NVZ10937.1"/>
    </source>
</evidence>
<comment type="caution">
    <text evidence="4">The sequence shown here is derived from an EMBL/GenBank/DDBJ whole genome shotgun (WGS) entry which is preliminary data.</text>
</comment>
<feature type="domain" description="HTH tetR-type" evidence="3">
    <location>
        <begin position="17"/>
        <end position="77"/>
    </location>
</feature>
<keyword evidence="5" id="KW-1185">Reference proteome</keyword>
<dbReference type="Pfam" id="PF17938">
    <property type="entry name" value="TetR_C_29"/>
    <property type="match status" value="1"/>
</dbReference>
<dbReference type="SUPFAM" id="SSF48498">
    <property type="entry name" value="Tetracyclin repressor-like, C-terminal domain"/>
    <property type="match status" value="1"/>
</dbReference>
<dbReference type="InterPro" id="IPR001647">
    <property type="entry name" value="HTH_TetR"/>
</dbReference>
<dbReference type="PANTHER" id="PTHR30055:SF233">
    <property type="entry name" value="REGULATORY PROTEIN TETR"/>
    <property type="match status" value="1"/>
</dbReference>
<evidence type="ECO:0000313" key="5">
    <source>
        <dbReference type="Proteomes" id="UP000592294"/>
    </source>
</evidence>
<dbReference type="EMBL" id="JABZEO010000013">
    <property type="protein sequence ID" value="NVZ10937.1"/>
    <property type="molecule type" value="Genomic_DNA"/>
</dbReference>
<dbReference type="AlphaFoldDB" id="A0A850RHN4"/>
<dbReference type="PROSITE" id="PS01081">
    <property type="entry name" value="HTH_TETR_1"/>
    <property type="match status" value="1"/>
</dbReference>
<dbReference type="PROSITE" id="PS50977">
    <property type="entry name" value="HTH_TETR_2"/>
    <property type="match status" value="1"/>
</dbReference>
<protein>
    <submittedName>
        <fullName evidence="4">TetR/AcrR family transcriptional regulator</fullName>
    </submittedName>
</protein>
<reference evidence="4 5" key="1">
    <citation type="submission" date="2020-06" db="EMBL/GenBank/DDBJ databases">
        <title>Whole-genome sequence of Allochromatium humboldtianum DSM 21881, type strain.</title>
        <authorList>
            <person name="Kyndt J.A."/>
            <person name="Meyer T.E."/>
        </authorList>
    </citation>
    <scope>NUCLEOTIDE SEQUENCE [LARGE SCALE GENOMIC DNA]</scope>
    <source>
        <strain evidence="4 5">DSM 21881</strain>
    </source>
</reference>
<proteinExistence type="predicted"/>
<name>A0A850RHN4_9GAMM</name>
<feature type="DNA-binding region" description="H-T-H motif" evidence="2">
    <location>
        <begin position="40"/>
        <end position="59"/>
    </location>
</feature>
<dbReference type="GO" id="GO:0000976">
    <property type="term" value="F:transcription cis-regulatory region binding"/>
    <property type="evidence" value="ECO:0007669"/>
    <property type="project" value="TreeGrafter"/>
</dbReference>
<gene>
    <name evidence="4" type="ORF">HW932_16890</name>
</gene>
<dbReference type="Pfam" id="PF00440">
    <property type="entry name" value="TetR_N"/>
    <property type="match status" value="1"/>
</dbReference>
<accession>A0A850RHN4</accession>
<dbReference type="InterPro" id="IPR023772">
    <property type="entry name" value="DNA-bd_HTH_TetR-type_CS"/>
</dbReference>
<dbReference type="InterPro" id="IPR036271">
    <property type="entry name" value="Tet_transcr_reg_TetR-rel_C_sf"/>
</dbReference>
<dbReference type="GO" id="GO:0003700">
    <property type="term" value="F:DNA-binding transcription factor activity"/>
    <property type="evidence" value="ECO:0007669"/>
    <property type="project" value="TreeGrafter"/>
</dbReference>
<evidence type="ECO:0000256" key="1">
    <source>
        <dbReference type="ARBA" id="ARBA00023125"/>
    </source>
</evidence>
<evidence type="ECO:0000259" key="3">
    <source>
        <dbReference type="PROSITE" id="PS50977"/>
    </source>
</evidence>
<dbReference type="RefSeq" id="WP_176977661.1">
    <property type="nucleotide sequence ID" value="NZ_JABZEO010000013.1"/>
</dbReference>
<sequence>MTKTTTGPGRPRRQDTEAVRRALIAAARDHFAQGSFKGVSVREIARAAGVNQAMVSYYFGDKRGLYEAMLEETIGPLIRVLEEAEARGEVARLEDLIPRHAAMLAANPWLPNLIIREVLYGESDFRNLFIEKFAARVAGALRRAIDGGRDKGELRDDLDPKFGTLILFSLTIYPFVARPIVERAMGIPIDDAFAGRWSEQILQLLAPPKPPPEDEDP</sequence>
<evidence type="ECO:0000256" key="2">
    <source>
        <dbReference type="PROSITE-ProRule" id="PRU00335"/>
    </source>
</evidence>